<keyword evidence="9" id="KW-1185">Reference proteome</keyword>
<dbReference type="Gene3D" id="3.40.50.150">
    <property type="entry name" value="Vaccinia Virus protein VP39"/>
    <property type="match status" value="1"/>
</dbReference>
<dbReference type="InterPro" id="IPR029063">
    <property type="entry name" value="SAM-dependent_MTases_sf"/>
</dbReference>
<dbReference type="Gene3D" id="1.10.150.290">
    <property type="entry name" value="S-adenosyl-L-methionine-dependent methyltransferases"/>
    <property type="match status" value="1"/>
</dbReference>
<sequence>MTSGISPGTGSGSGISPGTGSAPVWDPQQYGHYAEDRGRPRRELLARVPALPASASGGPGPRIADLGCGSGGPSAELAARWPAAHVTGYDNSATMLAEARAYEGPTAGGGTLDFAHADLATWRPPPAETFDLIFSNAAFQWLPGHTAAFPGYMAALAPGGVFAFQVPGNFAAPSHTLLHALRDSPRWSARLGREPERVPVPEPAGYFAALAPLGRTVDTWETTYTHVLTGEDPVLEWVKGTALRPVLTLLADDPEARDAFLAEYAAALREAYPPGPYGTLFPFRRIFAVAVKQ</sequence>
<feature type="compositionally biased region" description="Gly residues" evidence="6">
    <location>
        <begin position="7"/>
        <end position="17"/>
    </location>
</feature>
<evidence type="ECO:0000256" key="6">
    <source>
        <dbReference type="SAM" id="MobiDB-lite"/>
    </source>
</evidence>
<protein>
    <recommendedName>
        <fullName evidence="5">Trans-aconitate 2-methyltransferase</fullName>
        <ecNumber evidence="5">2.1.1.144</ecNumber>
    </recommendedName>
</protein>
<dbReference type="EC" id="2.1.1.144" evidence="5"/>
<proteinExistence type="inferred from homology"/>
<dbReference type="Proteomes" id="UP001156389">
    <property type="component" value="Unassembled WGS sequence"/>
</dbReference>
<dbReference type="SUPFAM" id="SSF53335">
    <property type="entry name" value="S-adenosyl-L-methionine-dependent methyltransferases"/>
    <property type="match status" value="1"/>
</dbReference>
<evidence type="ECO:0000313" key="8">
    <source>
        <dbReference type="EMBL" id="MCT2593033.1"/>
    </source>
</evidence>
<dbReference type="HAMAP" id="MF_00560">
    <property type="entry name" value="Tran_acon_Me_trans"/>
    <property type="match status" value="1"/>
</dbReference>
<dbReference type="RefSeq" id="WP_260220382.1">
    <property type="nucleotide sequence ID" value="NZ_JAJAGO010000012.1"/>
</dbReference>
<dbReference type="GO" id="GO:0008168">
    <property type="term" value="F:methyltransferase activity"/>
    <property type="evidence" value="ECO:0007669"/>
    <property type="project" value="UniProtKB-KW"/>
</dbReference>
<evidence type="ECO:0000259" key="7">
    <source>
        <dbReference type="Pfam" id="PF13649"/>
    </source>
</evidence>
<dbReference type="InterPro" id="IPR023149">
    <property type="entry name" value="Trans_acon_MeTrfase_C"/>
</dbReference>
<comment type="caution">
    <text evidence="8">The sequence shown here is derived from an EMBL/GenBank/DDBJ whole genome shotgun (WGS) entry which is preliminary data.</text>
</comment>
<keyword evidence="3 5" id="KW-0808">Transferase</keyword>
<comment type="similarity">
    <text evidence="5">Belongs to the methyltransferase superfamily. Tam family.</text>
</comment>
<feature type="region of interest" description="Disordered" evidence="6">
    <location>
        <begin position="1"/>
        <end position="38"/>
    </location>
</feature>
<reference evidence="8 9" key="1">
    <citation type="submission" date="2021-10" db="EMBL/GenBank/DDBJ databases">
        <title>Streptomyces gossypii sp. nov., isolated from soil collected from cotton field.</title>
        <authorList>
            <person name="Ge X."/>
            <person name="Chen X."/>
            <person name="Liu W."/>
        </authorList>
    </citation>
    <scope>NUCLEOTIDE SEQUENCE [LARGE SCALE GENOMIC DNA]</scope>
    <source>
        <strain evidence="8 9">N2-109</strain>
    </source>
</reference>
<comment type="catalytic activity">
    <reaction evidence="5">
        <text>trans-aconitate + S-adenosyl-L-methionine = (E)-3-(methoxycarbonyl)pent-2-enedioate + S-adenosyl-L-homocysteine</text>
        <dbReference type="Rhea" id="RHEA:14969"/>
        <dbReference type="ChEBI" id="CHEBI:15708"/>
        <dbReference type="ChEBI" id="CHEBI:57470"/>
        <dbReference type="ChEBI" id="CHEBI:57856"/>
        <dbReference type="ChEBI" id="CHEBI:59789"/>
        <dbReference type="EC" id="2.1.1.144"/>
    </reaction>
</comment>
<organism evidence="8 9">
    <name type="scientific">Streptomyces gossypii</name>
    <dbReference type="NCBI Taxonomy" id="2883101"/>
    <lineage>
        <taxon>Bacteria</taxon>
        <taxon>Bacillati</taxon>
        <taxon>Actinomycetota</taxon>
        <taxon>Actinomycetes</taxon>
        <taxon>Kitasatosporales</taxon>
        <taxon>Streptomycetaceae</taxon>
        <taxon>Streptomyces</taxon>
    </lineage>
</organism>
<dbReference type="EMBL" id="JAJAGO010000012">
    <property type="protein sequence ID" value="MCT2593033.1"/>
    <property type="molecule type" value="Genomic_DNA"/>
</dbReference>
<evidence type="ECO:0000256" key="4">
    <source>
        <dbReference type="ARBA" id="ARBA00022691"/>
    </source>
</evidence>
<gene>
    <name evidence="5" type="primary">tam</name>
    <name evidence="8" type="ORF">LHJ74_24490</name>
</gene>
<evidence type="ECO:0000256" key="2">
    <source>
        <dbReference type="ARBA" id="ARBA00022603"/>
    </source>
</evidence>
<dbReference type="InterPro" id="IPR041698">
    <property type="entry name" value="Methyltransf_25"/>
</dbReference>
<dbReference type="Pfam" id="PF13649">
    <property type="entry name" value="Methyltransf_25"/>
    <property type="match status" value="1"/>
</dbReference>
<dbReference type="PANTHER" id="PTHR43861">
    <property type="entry name" value="TRANS-ACONITATE 2-METHYLTRANSFERASE-RELATED"/>
    <property type="match status" value="1"/>
</dbReference>
<evidence type="ECO:0000256" key="5">
    <source>
        <dbReference type="HAMAP-Rule" id="MF_00560"/>
    </source>
</evidence>
<feature type="domain" description="Methyltransferase" evidence="7">
    <location>
        <begin position="63"/>
        <end position="160"/>
    </location>
</feature>
<comment type="subcellular location">
    <subcellularLocation>
        <location evidence="5">Cytoplasm</location>
    </subcellularLocation>
</comment>
<keyword evidence="1 5" id="KW-0963">Cytoplasm</keyword>
<name>A0ABT2JYR0_9ACTN</name>
<accession>A0ABT2JYR0</accession>
<evidence type="ECO:0000256" key="3">
    <source>
        <dbReference type="ARBA" id="ARBA00022679"/>
    </source>
</evidence>
<evidence type="ECO:0000256" key="1">
    <source>
        <dbReference type="ARBA" id="ARBA00022490"/>
    </source>
</evidence>
<dbReference type="PANTHER" id="PTHR43861:SF1">
    <property type="entry name" value="TRANS-ACONITATE 2-METHYLTRANSFERASE"/>
    <property type="match status" value="1"/>
</dbReference>
<dbReference type="InterPro" id="IPR023506">
    <property type="entry name" value="Trans-aconitate_MeTrfase"/>
</dbReference>
<evidence type="ECO:0000313" key="9">
    <source>
        <dbReference type="Proteomes" id="UP001156389"/>
    </source>
</evidence>
<dbReference type="GO" id="GO:0032259">
    <property type="term" value="P:methylation"/>
    <property type="evidence" value="ECO:0007669"/>
    <property type="project" value="UniProtKB-KW"/>
</dbReference>
<dbReference type="CDD" id="cd02440">
    <property type="entry name" value="AdoMet_MTases"/>
    <property type="match status" value="1"/>
</dbReference>
<keyword evidence="4 5" id="KW-0949">S-adenosyl-L-methionine</keyword>
<keyword evidence="2 5" id="KW-0489">Methyltransferase</keyword>
<comment type="function">
    <text evidence="5">Catalyzes the S-adenosylmethionine monomethyl esterification of trans-aconitate.</text>
</comment>